<gene>
    <name evidence="1" type="ORF">J2X31_003105</name>
</gene>
<name>A0ABU1TT72_9FLAO</name>
<dbReference type="RefSeq" id="WP_310027803.1">
    <property type="nucleotide sequence ID" value="NZ_JAVDVI010000015.1"/>
</dbReference>
<proteinExistence type="predicted"/>
<keyword evidence="2" id="KW-1185">Reference proteome</keyword>
<comment type="caution">
    <text evidence="1">The sequence shown here is derived from an EMBL/GenBank/DDBJ whole genome shotgun (WGS) entry which is preliminary data.</text>
</comment>
<evidence type="ECO:0000313" key="1">
    <source>
        <dbReference type="EMBL" id="MDR6969079.1"/>
    </source>
</evidence>
<organism evidence="1 2">
    <name type="scientific">Flavobacterium arsenatis</name>
    <dbReference type="NCBI Taxonomy" id="1484332"/>
    <lineage>
        <taxon>Bacteria</taxon>
        <taxon>Pseudomonadati</taxon>
        <taxon>Bacteroidota</taxon>
        <taxon>Flavobacteriia</taxon>
        <taxon>Flavobacteriales</taxon>
        <taxon>Flavobacteriaceae</taxon>
        <taxon>Flavobacterium</taxon>
    </lineage>
</organism>
<dbReference type="EMBL" id="JAVDVI010000015">
    <property type="protein sequence ID" value="MDR6969079.1"/>
    <property type="molecule type" value="Genomic_DNA"/>
</dbReference>
<protein>
    <recommendedName>
        <fullName evidence="3">Lipoprotein</fullName>
    </recommendedName>
</protein>
<sequence length="141" mass="16509">MKVFAMIFLTLFLTKGCDRQLSDEMKEATIEYQATSRGFYLNINIQDEKLTMTRQRDGETKEYELSNQDWKDFANLYKKVDLDKLSEYKDPTQKRFYDGAAIANLRVVYEGKTYVTKGFDHGNPPIEIEEFVNKIVSFSDN</sequence>
<dbReference type="Proteomes" id="UP001255185">
    <property type="component" value="Unassembled WGS sequence"/>
</dbReference>
<reference evidence="1 2" key="1">
    <citation type="submission" date="2023-07" db="EMBL/GenBank/DDBJ databases">
        <title>Sorghum-associated microbial communities from plants grown in Nebraska, USA.</title>
        <authorList>
            <person name="Schachtman D."/>
        </authorList>
    </citation>
    <scope>NUCLEOTIDE SEQUENCE [LARGE SCALE GENOMIC DNA]</scope>
    <source>
        <strain evidence="1 2">3773</strain>
    </source>
</reference>
<evidence type="ECO:0000313" key="2">
    <source>
        <dbReference type="Proteomes" id="UP001255185"/>
    </source>
</evidence>
<accession>A0ABU1TT72</accession>
<evidence type="ECO:0008006" key="3">
    <source>
        <dbReference type="Google" id="ProtNLM"/>
    </source>
</evidence>